<accession>A0AAD6YFU1</accession>
<gene>
    <name evidence="1" type="ORF">GGX14DRAFT_623568</name>
</gene>
<organism evidence="1 2">
    <name type="scientific">Mycena pura</name>
    <dbReference type="NCBI Taxonomy" id="153505"/>
    <lineage>
        <taxon>Eukaryota</taxon>
        <taxon>Fungi</taxon>
        <taxon>Dikarya</taxon>
        <taxon>Basidiomycota</taxon>
        <taxon>Agaricomycotina</taxon>
        <taxon>Agaricomycetes</taxon>
        <taxon>Agaricomycetidae</taxon>
        <taxon>Agaricales</taxon>
        <taxon>Marasmiineae</taxon>
        <taxon>Mycenaceae</taxon>
        <taxon>Mycena</taxon>
    </lineage>
</organism>
<evidence type="ECO:0000313" key="2">
    <source>
        <dbReference type="Proteomes" id="UP001219525"/>
    </source>
</evidence>
<dbReference type="Proteomes" id="UP001219525">
    <property type="component" value="Unassembled WGS sequence"/>
</dbReference>
<proteinExistence type="predicted"/>
<name>A0AAD6YFU1_9AGAR</name>
<protein>
    <submittedName>
        <fullName evidence="1">Uncharacterized protein</fullName>
    </submittedName>
</protein>
<dbReference type="EMBL" id="JARJCW010000026">
    <property type="protein sequence ID" value="KAJ7211151.1"/>
    <property type="molecule type" value="Genomic_DNA"/>
</dbReference>
<sequence>MIMAVFAAFVSIGASIKSLQREDVRAVGILLYSELLKDESSEIELVGPTLSALKSLLDLSTALPGAGDRYSCLVHGLISACLLNVDEMGGRQGVIIPKKIKNNLLATVLILTVISPTVKVGEAVIEHCFQLKVVILGLALNS</sequence>
<keyword evidence="2" id="KW-1185">Reference proteome</keyword>
<reference evidence="1" key="1">
    <citation type="submission" date="2023-03" db="EMBL/GenBank/DDBJ databases">
        <title>Massive genome expansion in bonnet fungi (Mycena s.s.) driven by repeated elements and novel gene families across ecological guilds.</title>
        <authorList>
            <consortium name="Lawrence Berkeley National Laboratory"/>
            <person name="Harder C.B."/>
            <person name="Miyauchi S."/>
            <person name="Viragh M."/>
            <person name="Kuo A."/>
            <person name="Thoen E."/>
            <person name="Andreopoulos B."/>
            <person name="Lu D."/>
            <person name="Skrede I."/>
            <person name="Drula E."/>
            <person name="Henrissat B."/>
            <person name="Morin E."/>
            <person name="Kohler A."/>
            <person name="Barry K."/>
            <person name="LaButti K."/>
            <person name="Morin E."/>
            <person name="Salamov A."/>
            <person name="Lipzen A."/>
            <person name="Mereny Z."/>
            <person name="Hegedus B."/>
            <person name="Baldrian P."/>
            <person name="Stursova M."/>
            <person name="Weitz H."/>
            <person name="Taylor A."/>
            <person name="Grigoriev I.V."/>
            <person name="Nagy L.G."/>
            <person name="Martin F."/>
            <person name="Kauserud H."/>
        </authorList>
    </citation>
    <scope>NUCLEOTIDE SEQUENCE</scope>
    <source>
        <strain evidence="1">9144</strain>
    </source>
</reference>
<evidence type="ECO:0000313" key="1">
    <source>
        <dbReference type="EMBL" id="KAJ7211151.1"/>
    </source>
</evidence>
<comment type="caution">
    <text evidence="1">The sequence shown here is derived from an EMBL/GenBank/DDBJ whole genome shotgun (WGS) entry which is preliminary data.</text>
</comment>
<dbReference type="AlphaFoldDB" id="A0AAD6YFU1"/>